<reference evidence="1" key="1">
    <citation type="submission" date="2022-08" db="EMBL/GenBank/DDBJ databases">
        <title>A Global Phylogenomic Analysis of the Shiitake Genus Lentinula.</title>
        <authorList>
            <consortium name="DOE Joint Genome Institute"/>
            <person name="Sierra-Patev S."/>
            <person name="Min B."/>
            <person name="Naranjo-Ortiz M."/>
            <person name="Looney B."/>
            <person name="Konkel Z."/>
            <person name="Slot J.C."/>
            <person name="Sakamoto Y."/>
            <person name="Steenwyk J.L."/>
            <person name="Rokas A."/>
            <person name="Carro J."/>
            <person name="Camarero S."/>
            <person name="Ferreira P."/>
            <person name="Molpeceres G."/>
            <person name="Ruiz-Duenas F.J."/>
            <person name="Serrano A."/>
            <person name="Henrissat B."/>
            <person name="Drula E."/>
            <person name="Hughes K.W."/>
            <person name="Mata J.L."/>
            <person name="Ishikawa N.K."/>
            <person name="Vargas-Isla R."/>
            <person name="Ushijima S."/>
            <person name="Smith C.A."/>
            <person name="Ahrendt S."/>
            <person name="Andreopoulos W."/>
            <person name="He G."/>
            <person name="Labutti K."/>
            <person name="Lipzen A."/>
            <person name="Ng V."/>
            <person name="Riley R."/>
            <person name="Sandor L."/>
            <person name="Barry K."/>
            <person name="Martinez A.T."/>
            <person name="Xiao Y."/>
            <person name="Gibbons J.G."/>
            <person name="Terashima K."/>
            <person name="Grigoriev I.V."/>
            <person name="Hibbett D.S."/>
        </authorList>
    </citation>
    <scope>NUCLEOTIDE SEQUENCE</scope>
    <source>
        <strain evidence="1">JLM2183</strain>
    </source>
</reference>
<comment type="caution">
    <text evidence="1">The sequence shown here is derived from an EMBL/GenBank/DDBJ whole genome shotgun (WGS) entry which is preliminary data.</text>
</comment>
<proteinExistence type="predicted"/>
<name>A0A9W9A6F0_9AGAR</name>
<organism evidence="1 2">
    <name type="scientific">Lentinula aciculospora</name>
    <dbReference type="NCBI Taxonomy" id="153920"/>
    <lineage>
        <taxon>Eukaryota</taxon>
        <taxon>Fungi</taxon>
        <taxon>Dikarya</taxon>
        <taxon>Basidiomycota</taxon>
        <taxon>Agaricomycotina</taxon>
        <taxon>Agaricomycetes</taxon>
        <taxon>Agaricomycetidae</taxon>
        <taxon>Agaricales</taxon>
        <taxon>Marasmiineae</taxon>
        <taxon>Omphalotaceae</taxon>
        <taxon>Lentinula</taxon>
    </lineage>
</organism>
<keyword evidence="2" id="KW-1185">Reference proteome</keyword>
<dbReference type="EMBL" id="JAOTPV010000014">
    <property type="protein sequence ID" value="KAJ4475515.1"/>
    <property type="molecule type" value="Genomic_DNA"/>
</dbReference>
<dbReference type="AlphaFoldDB" id="A0A9W9A6F0"/>
<gene>
    <name evidence="1" type="ORF">J3R30DRAFT_3772485</name>
</gene>
<sequence length="202" mass="22959">MFGPSLQSLGLHLAFIEDAISPVTEAFREVPFPALRNLQIGHAGEDEETALIEVLKDSAKLRGLSIYECVGSSEEGWRAKGLSLTSLRRFAQACPKLTHVEFHIPCYQSLDAYYTELSTNLRNLQSFKLTIYQGFVSEKYRCKKNHRPRHDFLPPYLKHFLVGTVVWHAIVRQVGRKTSSLTLYVPILVTLFYNILGMTEVV</sequence>
<protein>
    <recommendedName>
        <fullName evidence="3">F-box domain-containing protein</fullName>
    </recommendedName>
</protein>
<accession>A0A9W9A6F0</accession>
<dbReference type="InterPro" id="IPR032675">
    <property type="entry name" value="LRR_dom_sf"/>
</dbReference>
<evidence type="ECO:0008006" key="3">
    <source>
        <dbReference type="Google" id="ProtNLM"/>
    </source>
</evidence>
<dbReference type="OrthoDB" id="10569551at2759"/>
<evidence type="ECO:0000313" key="1">
    <source>
        <dbReference type="EMBL" id="KAJ4475515.1"/>
    </source>
</evidence>
<dbReference type="Gene3D" id="3.80.10.10">
    <property type="entry name" value="Ribonuclease Inhibitor"/>
    <property type="match status" value="1"/>
</dbReference>
<dbReference type="Proteomes" id="UP001150266">
    <property type="component" value="Unassembled WGS sequence"/>
</dbReference>
<evidence type="ECO:0000313" key="2">
    <source>
        <dbReference type="Proteomes" id="UP001150266"/>
    </source>
</evidence>